<dbReference type="PANTHER" id="PTHR47723">
    <property type="entry name" value="OS05G0353850 PROTEIN"/>
    <property type="match status" value="1"/>
</dbReference>
<dbReference type="InterPro" id="IPR053151">
    <property type="entry name" value="RNase_H-like"/>
</dbReference>
<gene>
    <name evidence="2" type="ORF">Ddye_022654</name>
</gene>
<feature type="domain" description="RNase H type-1" evidence="1">
    <location>
        <begin position="21"/>
        <end position="142"/>
    </location>
</feature>
<protein>
    <recommendedName>
        <fullName evidence="1">RNase H type-1 domain-containing protein</fullName>
    </recommendedName>
</protein>
<reference evidence="2" key="1">
    <citation type="journal article" date="2023" name="Plant J.">
        <title>Genome sequences and population genomics provide insights into the demographic history, inbreeding, and mutation load of two 'living fossil' tree species of Dipteronia.</title>
        <authorList>
            <person name="Feng Y."/>
            <person name="Comes H.P."/>
            <person name="Chen J."/>
            <person name="Zhu S."/>
            <person name="Lu R."/>
            <person name="Zhang X."/>
            <person name="Li P."/>
            <person name="Qiu J."/>
            <person name="Olsen K.M."/>
            <person name="Qiu Y."/>
        </authorList>
    </citation>
    <scope>NUCLEOTIDE SEQUENCE</scope>
    <source>
        <strain evidence="2">KIB01</strain>
    </source>
</reference>
<dbReference type="Proteomes" id="UP001280121">
    <property type="component" value="Unassembled WGS sequence"/>
</dbReference>
<evidence type="ECO:0000313" key="2">
    <source>
        <dbReference type="EMBL" id="KAK2640891.1"/>
    </source>
</evidence>
<accession>A0AAD9WRM5</accession>
<evidence type="ECO:0000313" key="3">
    <source>
        <dbReference type="Proteomes" id="UP001280121"/>
    </source>
</evidence>
<proteinExistence type="predicted"/>
<dbReference type="GO" id="GO:0003676">
    <property type="term" value="F:nucleic acid binding"/>
    <property type="evidence" value="ECO:0007669"/>
    <property type="project" value="InterPro"/>
</dbReference>
<dbReference type="GO" id="GO:0004523">
    <property type="term" value="F:RNA-DNA hybrid ribonuclease activity"/>
    <property type="evidence" value="ECO:0007669"/>
    <property type="project" value="InterPro"/>
</dbReference>
<comment type="caution">
    <text evidence="2">The sequence shown here is derived from an EMBL/GenBank/DDBJ whole genome shotgun (WGS) entry which is preliminary data.</text>
</comment>
<dbReference type="InterPro" id="IPR002156">
    <property type="entry name" value="RNaseH_domain"/>
</dbReference>
<dbReference type="InterPro" id="IPR036397">
    <property type="entry name" value="RNaseH_sf"/>
</dbReference>
<keyword evidence="3" id="KW-1185">Reference proteome</keyword>
<name>A0AAD9WRM5_9ROSI</name>
<dbReference type="AlphaFoldDB" id="A0AAD9WRM5"/>
<dbReference type="Pfam" id="PF13456">
    <property type="entry name" value="RVT_3"/>
    <property type="match status" value="1"/>
</dbReference>
<dbReference type="Gene3D" id="3.30.420.10">
    <property type="entry name" value="Ribonuclease H-like superfamily/Ribonuclease H"/>
    <property type="match status" value="1"/>
</dbReference>
<dbReference type="EMBL" id="JANJYI010000007">
    <property type="protein sequence ID" value="KAK2640891.1"/>
    <property type="molecule type" value="Genomic_DNA"/>
</dbReference>
<dbReference type="PANTHER" id="PTHR47723:SF19">
    <property type="entry name" value="POLYNUCLEOTIDYL TRANSFERASE, RIBONUCLEASE H-LIKE SUPERFAMILY PROTEIN"/>
    <property type="match status" value="1"/>
</dbReference>
<organism evidence="2 3">
    <name type="scientific">Dipteronia dyeriana</name>
    <dbReference type="NCBI Taxonomy" id="168575"/>
    <lineage>
        <taxon>Eukaryota</taxon>
        <taxon>Viridiplantae</taxon>
        <taxon>Streptophyta</taxon>
        <taxon>Embryophyta</taxon>
        <taxon>Tracheophyta</taxon>
        <taxon>Spermatophyta</taxon>
        <taxon>Magnoliopsida</taxon>
        <taxon>eudicotyledons</taxon>
        <taxon>Gunneridae</taxon>
        <taxon>Pentapetalae</taxon>
        <taxon>rosids</taxon>
        <taxon>malvids</taxon>
        <taxon>Sapindales</taxon>
        <taxon>Sapindaceae</taxon>
        <taxon>Hippocastanoideae</taxon>
        <taxon>Acereae</taxon>
        <taxon>Dipteronia</taxon>
    </lineage>
</organism>
<sequence length="151" mass="16543">MRVNGMVARWRPPRAGFYKINYSAVNEVGERRVGIGIVIGNDSGIVMASCFQVIEANFDGQVAGTMAVFRGILFSQDYSLEPYVIESDKVRVVDRILNVNSLDTKCGTILVEIADMMALHNGMDIKAIPKMANRLAQGLANHPLKIMGDAI</sequence>
<evidence type="ECO:0000259" key="1">
    <source>
        <dbReference type="Pfam" id="PF13456"/>
    </source>
</evidence>